<gene>
    <name evidence="1" type="ORF">RhiirA4_487260</name>
</gene>
<reference evidence="1 2" key="1">
    <citation type="submission" date="2015-10" db="EMBL/GenBank/DDBJ databases">
        <title>Genome analyses suggest a sexual origin of heterokaryosis in a supposedly ancient asexual fungus.</title>
        <authorList>
            <person name="Ropars J."/>
            <person name="Sedzielewska K."/>
            <person name="Noel J."/>
            <person name="Charron P."/>
            <person name="Farinelli L."/>
            <person name="Marton T."/>
            <person name="Kruger M."/>
            <person name="Pelin A."/>
            <person name="Brachmann A."/>
            <person name="Corradi N."/>
        </authorList>
    </citation>
    <scope>NUCLEOTIDE SEQUENCE [LARGE SCALE GENOMIC DNA]</scope>
    <source>
        <strain evidence="1 2">A4</strain>
    </source>
</reference>
<dbReference type="EMBL" id="LLXI01005873">
    <property type="protein sequence ID" value="PKY61784.1"/>
    <property type="molecule type" value="Genomic_DNA"/>
</dbReference>
<sequence>MLWNIVSNINNKENVGTLPNTNILPEIEHEISIEYKGKLFNIKYKLPEKNNNNTILNNINSEIISMIAQEKLSIYLTTINNSSTSVDDIYELLNDKLSFCRGLESIALDMQQELLLKKELNSFKNDRKFYEKLGLPYRRGILLYGKPGTEN</sequence>
<organism evidence="1 2">
    <name type="scientific">Rhizophagus irregularis</name>
    <dbReference type="NCBI Taxonomy" id="588596"/>
    <lineage>
        <taxon>Eukaryota</taxon>
        <taxon>Fungi</taxon>
        <taxon>Fungi incertae sedis</taxon>
        <taxon>Mucoromycota</taxon>
        <taxon>Glomeromycotina</taxon>
        <taxon>Glomeromycetes</taxon>
        <taxon>Glomerales</taxon>
        <taxon>Glomeraceae</taxon>
        <taxon>Rhizophagus</taxon>
    </lineage>
</organism>
<protein>
    <submittedName>
        <fullName evidence="1">Uncharacterized protein</fullName>
    </submittedName>
</protein>
<dbReference type="VEuPathDB" id="FungiDB:RhiirA1_441705"/>
<dbReference type="AlphaFoldDB" id="A0A2I1HSB5"/>
<dbReference type="InterPro" id="IPR027417">
    <property type="entry name" value="P-loop_NTPase"/>
</dbReference>
<dbReference type="Proteomes" id="UP000234323">
    <property type="component" value="Unassembled WGS sequence"/>
</dbReference>
<keyword evidence="2" id="KW-1185">Reference proteome</keyword>
<accession>A0A2I1HSB5</accession>
<comment type="caution">
    <text evidence="1">The sequence shown here is derived from an EMBL/GenBank/DDBJ whole genome shotgun (WGS) entry which is preliminary data.</text>
</comment>
<dbReference type="VEuPathDB" id="FungiDB:FUN_001475"/>
<name>A0A2I1HSB5_9GLOM</name>
<proteinExistence type="predicted"/>
<dbReference type="Gene3D" id="3.40.50.300">
    <property type="entry name" value="P-loop containing nucleotide triphosphate hydrolases"/>
    <property type="match status" value="1"/>
</dbReference>
<evidence type="ECO:0000313" key="2">
    <source>
        <dbReference type="Proteomes" id="UP000234323"/>
    </source>
</evidence>
<evidence type="ECO:0000313" key="1">
    <source>
        <dbReference type="EMBL" id="PKY61784.1"/>
    </source>
</evidence>